<gene>
    <name evidence="1" type="ORF">PRK78_006677</name>
</gene>
<evidence type="ECO:0000313" key="1">
    <source>
        <dbReference type="EMBL" id="WEW61187.1"/>
    </source>
</evidence>
<keyword evidence="2" id="KW-1185">Reference proteome</keyword>
<sequence length="147" mass="16321">MATRKLRSIASFVPPVRAAKGEPTFLATIQRLIPQDTLCIRIRLSPTSHARWLLEKSAQADGIAGFVSSKLYLMFATCGKGKLADSRPIERSWTTPAMMDDLLDLVKDWRCKDTVIPPIEKPIADTFIACPLLRLDPLETWVSPGDA</sequence>
<dbReference type="EMBL" id="CP120630">
    <property type="protein sequence ID" value="WEW61187.1"/>
    <property type="molecule type" value="Genomic_DNA"/>
</dbReference>
<dbReference type="AlphaFoldDB" id="A0AAF0DM71"/>
<organism evidence="1 2">
    <name type="scientific">Emydomyces testavorans</name>
    <dbReference type="NCBI Taxonomy" id="2070801"/>
    <lineage>
        <taxon>Eukaryota</taxon>
        <taxon>Fungi</taxon>
        <taxon>Dikarya</taxon>
        <taxon>Ascomycota</taxon>
        <taxon>Pezizomycotina</taxon>
        <taxon>Eurotiomycetes</taxon>
        <taxon>Eurotiomycetidae</taxon>
        <taxon>Onygenales</taxon>
        <taxon>Nannizziopsiaceae</taxon>
        <taxon>Emydomyces</taxon>
    </lineage>
</organism>
<dbReference type="Proteomes" id="UP001219355">
    <property type="component" value="Chromosome 4"/>
</dbReference>
<reference evidence="1" key="1">
    <citation type="submission" date="2023-03" db="EMBL/GenBank/DDBJ databases">
        <title>Emydomyces testavorans Genome Sequence.</title>
        <authorList>
            <person name="Hoyer L."/>
        </authorList>
    </citation>
    <scope>NUCLEOTIDE SEQUENCE</scope>
    <source>
        <strain evidence="1">16-2883</strain>
    </source>
</reference>
<accession>A0AAF0DM71</accession>
<proteinExistence type="predicted"/>
<protein>
    <submittedName>
        <fullName evidence="1">Uncharacterized protein</fullName>
    </submittedName>
</protein>
<name>A0AAF0DM71_9EURO</name>
<evidence type="ECO:0000313" key="2">
    <source>
        <dbReference type="Proteomes" id="UP001219355"/>
    </source>
</evidence>